<organism evidence="2 3">
    <name type="scientific">Haladaptatus litoreus</name>
    <dbReference type="NCBI Taxonomy" id="553468"/>
    <lineage>
        <taxon>Archaea</taxon>
        <taxon>Methanobacteriati</taxon>
        <taxon>Methanobacteriota</taxon>
        <taxon>Stenosarchaea group</taxon>
        <taxon>Halobacteria</taxon>
        <taxon>Halobacteriales</taxon>
        <taxon>Haladaptataceae</taxon>
        <taxon>Haladaptatus</taxon>
    </lineage>
</organism>
<dbReference type="OrthoDB" id="247205at2157"/>
<evidence type="ECO:0000313" key="3">
    <source>
        <dbReference type="Proteomes" id="UP000186914"/>
    </source>
</evidence>
<protein>
    <submittedName>
        <fullName evidence="2">Uncharacterized protein</fullName>
    </submittedName>
</protein>
<accession>A0A1N6W482</accession>
<feature type="compositionally biased region" description="Polar residues" evidence="1">
    <location>
        <begin position="1"/>
        <end position="19"/>
    </location>
</feature>
<dbReference type="AlphaFoldDB" id="A0A1N6W482"/>
<dbReference type="RefSeq" id="WP_076427796.1">
    <property type="nucleotide sequence ID" value="NZ_FTNO01000001.1"/>
</dbReference>
<gene>
    <name evidence="2" type="ORF">SAMN05421858_0593</name>
</gene>
<evidence type="ECO:0000313" key="2">
    <source>
        <dbReference type="EMBL" id="SIQ84795.1"/>
    </source>
</evidence>
<dbReference type="Proteomes" id="UP000186914">
    <property type="component" value="Unassembled WGS sequence"/>
</dbReference>
<feature type="region of interest" description="Disordered" evidence="1">
    <location>
        <begin position="1"/>
        <end position="29"/>
    </location>
</feature>
<evidence type="ECO:0000256" key="1">
    <source>
        <dbReference type="SAM" id="MobiDB-lite"/>
    </source>
</evidence>
<dbReference type="EMBL" id="FTNO01000001">
    <property type="protein sequence ID" value="SIQ84795.1"/>
    <property type="molecule type" value="Genomic_DNA"/>
</dbReference>
<name>A0A1N6W482_9EURY</name>
<reference evidence="3" key="1">
    <citation type="submission" date="2017-01" db="EMBL/GenBank/DDBJ databases">
        <authorList>
            <person name="Varghese N."/>
            <person name="Submissions S."/>
        </authorList>
    </citation>
    <scope>NUCLEOTIDE SEQUENCE [LARGE SCALE GENOMIC DNA]</scope>
    <source>
        <strain evidence="3">CGMCC 1.7737</strain>
    </source>
</reference>
<proteinExistence type="predicted"/>
<sequence>MSNTDLKQAVLDSNPSDWQTDGAPDSFTYPTRGITVERIGEWSPAPAPWNDRSSGDILRRAKYRLFHDDAPFDQIDLLDLGDGTLLPMPDYGPPADNPDVMPDEFVLSVNQYEAALGTVVSTSDFDAAREQVGIEVRDETFRA</sequence>
<keyword evidence="3" id="KW-1185">Reference proteome</keyword>